<keyword evidence="7" id="KW-1185">Reference proteome</keyword>
<feature type="compositionally biased region" description="Basic and acidic residues" evidence="2">
    <location>
        <begin position="161"/>
        <end position="170"/>
    </location>
</feature>
<evidence type="ECO:0000256" key="1">
    <source>
        <dbReference type="ARBA" id="ARBA00010556"/>
    </source>
</evidence>
<dbReference type="EMBL" id="JBHSMQ010000004">
    <property type="protein sequence ID" value="MFC5455994.1"/>
    <property type="molecule type" value="Genomic_DNA"/>
</dbReference>
<dbReference type="InterPro" id="IPR011625">
    <property type="entry name" value="A2M_N_BRD"/>
</dbReference>
<feature type="region of interest" description="Disordered" evidence="2">
    <location>
        <begin position="535"/>
        <end position="560"/>
    </location>
</feature>
<dbReference type="Pfam" id="PF17973">
    <property type="entry name" value="bMG10"/>
    <property type="match status" value="1"/>
</dbReference>
<evidence type="ECO:0000313" key="7">
    <source>
        <dbReference type="Proteomes" id="UP001596052"/>
    </source>
</evidence>
<accession>A0ABW0KRF7</accession>
<organism evidence="6 7">
    <name type="scientific">Prosthecobacter fluviatilis</name>
    <dbReference type="NCBI Taxonomy" id="445931"/>
    <lineage>
        <taxon>Bacteria</taxon>
        <taxon>Pseudomonadati</taxon>
        <taxon>Verrucomicrobiota</taxon>
        <taxon>Verrucomicrobiia</taxon>
        <taxon>Verrucomicrobiales</taxon>
        <taxon>Verrucomicrobiaceae</taxon>
        <taxon>Prosthecobacter</taxon>
    </lineage>
</organism>
<dbReference type="Proteomes" id="UP001596052">
    <property type="component" value="Unassembled WGS sequence"/>
</dbReference>
<protein>
    <submittedName>
        <fullName evidence="6">MG2 domain-containing protein</fullName>
    </submittedName>
</protein>
<dbReference type="Pfam" id="PF00207">
    <property type="entry name" value="A2M"/>
    <property type="match status" value="1"/>
</dbReference>
<feature type="signal peptide" evidence="3">
    <location>
        <begin position="1"/>
        <end position="21"/>
    </location>
</feature>
<evidence type="ECO:0000259" key="4">
    <source>
        <dbReference type="SMART" id="SM01359"/>
    </source>
</evidence>
<dbReference type="Pfam" id="PF07703">
    <property type="entry name" value="A2M_BRD"/>
    <property type="match status" value="1"/>
</dbReference>
<evidence type="ECO:0000256" key="3">
    <source>
        <dbReference type="SAM" id="SignalP"/>
    </source>
</evidence>
<reference evidence="7" key="1">
    <citation type="journal article" date="2019" name="Int. J. Syst. Evol. Microbiol.">
        <title>The Global Catalogue of Microorganisms (GCM) 10K type strain sequencing project: providing services to taxonomists for standard genome sequencing and annotation.</title>
        <authorList>
            <consortium name="The Broad Institute Genomics Platform"/>
            <consortium name="The Broad Institute Genome Sequencing Center for Infectious Disease"/>
            <person name="Wu L."/>
            <person name="Ma J."/>
        </authorList>
    </citation>
    <scope>NUCLEOTIDE SEQUENCE [LARGE SCALE GENOMIC DNA]</scope>
    <source>
        <strain evidence="7">CGMCC 4.1469</strain>
    </source>
</reference>
<dbReference type="PANTHER" id="PTHR40094">
    <property type="entry name" value="ALPHA-2-MACROGLOBULIN HOMOLOG"/>
    <property type="match status" value="1"/>
</dbReference>
<sequence length="1944" mass="213698">MKHLLLSMLLGLASLACTASAQPEITLTPPGGELTEETVLRISFPSPMVDELMLNKEAALPPLVFDPPLEGRFAWTSESTGEFTIEDYESSDQRSLKTQRHVSLRADLRDLEGKPVKAEHFGVVFSHAKFDVTRLLRLSSADNADGEEEWVDTVWELDAENTDRNEEKRASKQNSEDESEDNIPALPFYRIEFTRDIAGLDLQARTSFRDAETGENIPVHVVYESFQPITPNRSSWVITPKTALPPGRKWLLAIEHLPDAQKKETRQPLLRAIALGMSESFAVTEAKAYNYPGEGGFIHLEFNLNFDHSTAVPENFSVTPSVGKLRIEPWTYGLRAYGSFEQGKSYEISVSKAVCSVNGQPLTEAWKSTVTFVRKRPAVIMPDHLRFIPRADTLRYDLRQVNTKELTWRVAPIPLAVFEKVRSAAFGENADLLIGHADFGLVALQQGTFPSTENEVDAEKDRQVTWQLPQGQKAGTFLLEVTGQDFGGRRVGNSCIISVGDWTLVHKEAETHHFHALDVITGKPVPGLALITPRSEPEATVLPEDKNGKPDQSSTPKSDWTLVRTDADGAADADDSFVVLTAQDALADPLDAKTLTEYLLWSGGETEAFGSHFDTDADEFSGTVCTVVKDRAVYRPGETVYFKGYLRIVEGGVMPQIPEPAEYAWRIINDAGIVETGKISSDEMGTFNGSWKIPAGAWGGYTLRLTEADAPKDDGGFYSTSISVREERPPAFSVIVTPQENTGSQAQIKVQSTLFHGAPNAHAKVRWRAVWMNQWWMFDEEASTYVNGYYNGYLFFDQDSPNKELRGLSRSPGEAYFLSGWEGYLDNGGAGTDYDTPLAIVSGESETNETGQVLISSPLPVKPERVHGRCRVSWSVEVVSTDGQAHDGSATSRVQLSPHVLGIHTSEAPKGIHIDIASFDYADQHLPGKRVRARLYRVDYKPLKETLSSGLVRYKNSPFYNKVWEKELETPIDLDVPVPTSGYYVTCVDDPRNPLIPQVSDASTFSTGEDAETPIHGPYDLGVRADKPFYRAGETGKFTINSPYAGTATISVETDKVLHSETIRLRSNLETFKLKMKPEWFPNAWLTVHLLRPFQGQTLPAERFGFTSFRLTKPELELQVEPVLDLPGGSTAPGAQVTGHVRVMADGQPVKDAEVLLYAVDEATLQMGRWTLPDFHSKWFSANTHEVLTYPALGGDWEPSAFENLSESQKGYILGDGVTGGHNTVVRKKGQPVATWQPSLRTDAKGQAFFSFKATEDLTSFRIIAVATTKDSATGVGKTMLRQHKHLQVEPRLPRFVREGDMLHCRVALRQDFAPEAQGVRVNFLPDTGMEVLDPLKATSILSPTAASTVQSYRARVKPGVASLEIGFSAKASFGLESHEDAAAITLPVRPSVLDRQHLVAGPLESLQLDSSLPQTTQARCDLLVSSSPWLPTLDKLVRFEEMPHLTLEHAARLLRVLTAARLAEFLPPSPGSDNADAARVVKESIDAFRMADWKAPGLAAIPDGSKTDHFATLLSALALLSAAEDGHEVPQTLFEGITTWVEDTALTSIDEDDEEDGIKKNASLTAAGKAFACSVLARFAKSAKTPNWINHQSLARICTNLYRDRKDIGLEGRAFLVLAFSRLGTGDEELSELLDELEEPASPSADTMESGDTDHSTPMRTAGVCLLARATARGATWSPEQRLEEVARIEAALTSAGTIAPQEAIWWLMALDTIIKSVPHAKLAATEVRPRPDAVSENGTTIAWFNRPADALRRDFTSPGLGTTSGSWLLRVRGTESAALTAQSSRSADEAGKSGEQGLVMASSRINLTKASRTGSKDAPFRIGDRVLITYEFKSGQTRRFVQLDDQLPACLEPLGTDLATLADTLRVPDIIKRRAMKISSVERRDDRLVLVFDSISATADRYCVLARVNAAGEFHWPAPLIRSLYDGSLRTEGLDSMAYATE</sequence>
<dbReference type="Gene3D" id="2.60.40.1930">
    <property type="match status" value="1"/>
</dbReference>
<comment type="caution">
    <text evidence="6">The sequence shown here is derived from an EMBL/GenBank/DDBJ whole genome shotgun (WGS) entry which is preliminary data.</text>
</comment>
<feature type="chain" id="PRO_5045928106" evidence="3">
    <location>
        <begin position="22"/>
        <end position="1944"/>
    </location>
</feature>
<evidence type="ECO:0000256" key="2">
    <source>
        <dbReference type="SAM" id="MobiDB-lite"/>
    </source>
</evidence>
<gene>
    <name evidence="6" type="ORF">ACFQDI_14110</name>
</gene>
<feature type="domain" description="Alpha-2-macroglobulin bait region" evidence="4">
    <location>
        <begin position="1021"/>
        <end position="1167"/>
    </location>
</feature>
<dbReference type="RefSeq" id="WP_377167752.1">
    <property type="nucleotide sequence ID" value="NZ_JBHSMQ010000004.1"/>
</dbReference>
<evidence type="ECO:0000259" key="5">
    <source>
        <dbReference type="SMART" id="SM01360"/>
    </source>
</evidence>
<dbReference type="InterPro" id="IPR002890">
    <property type="entry name" value="MG2"/>
</dbReference>
<dbReference type="PROSITE" id="PS51257">
    <property type="entry name" value="PROKAR_LIPOPROTEIN"/>
    <property type="match status" value="1"/>
</dbReference>
<comment type="similarity">
    <text evidence="1">Belongs to the protease inhibitor I39 (alpha-2-macroglobulin) family. Bacterial alpha-2-macroglobulin subfamily.</text>
</comment>
<dbReference type="PANTHER" id="PTHR40094:SF1">
    <property type="entry name" value="UBIQUITIN DOMAIN-CONTAINING PROTEIN"/>
    <property type="match status" value="1"/>
</dbReference>
<dbReference type="SMART" id="SM01360">
    <property type="entry name" value="A2M"/>
    <property type="match status" value="1"/>
</dbReference>
<feature type="region of interest" description="Disordered" evidence="2">
    <location>
        <begin position="156"/>
        <end position="181"/>
    </location>
</feature>
<keyword evidence="3" id="KW-0732">Signal</keyword>
<dbReference type="InterPro" id="IPR051802">
    <property type="entry name" value="YfhM-like"/>
</dbReference>
<dbReference type="InterPro" id="IPR041246">
    <property type="entry name" value="Bact_MG10"/>
</dbReference>
<dbReference type="SMART" id="SM01359">
    <property type="entry name" value="A2M_N_2"/>
    <property type="match status" value="1"/>
</dbReference>
<evidence type="ECO:0000313" key="6">
    <source>
        <dbReference type="EMBL" id="MFC5455994.1"/>
    </source>
</evidence>
<proteinExistence type="inferred from homology"/>
<name>A0ABW0KRF7_9BACT</name>
<dbReference type="Pfam" id="PF01835">
    <property type="entry name" value="MG2"/>
    <property type="match status" value="1"/>
</dbReference>
<dbReference type="InterPro" id="IPR001599">
    <property type="entry name" value="Macroglobln_a2"/>
</dbReference>
<feature type="domain" description="Alpha-2-macroglobulin" evidence="5">
    <location>
        <begin position="1235"/>
        <end position="1324"/>
    </location>
</feature>